<protein>
    <recommendedName>
        <fullName evidence="1">Anti-sigma factor NepR domain-containing protein</fullName>
    </recommendedName>
</protein>
<dbReference type="RefSeq" id="WP_175495943.1">
    <property type="nucleotide sequence ID" value="NZ_FNZQ01000010.1"/>
</dbReference>
<reference evidence="2 3" key="1">
    <citation type="submission" date="2016-10" db="EMBL/GenBank/DDBJ databases">
        <authorList>
            <person name="de Groot N.N."/>
        </authorList>
    </citation>
    <scope>NUCLEOTIDE SEQUENCE [LARGE SCALE GENOMIC DNA]</scope>
    <source>
        <strain evidence="2 3">DSM 14858</strain>
    </source>
</reference>
<proteinExistence type="predicted"/>
<dbReference type="Pfam" id="PF18557">
    <property type="entry name" value="NepR"/>
    <property type="match status" value="1"/>
</dbReference>
<dbReference type="InterPro" id="IPR041649">
    <property type="entry name" value="NepR"/>
</dbReference>
<evidence type="ECO:0000313" key="3">
    <source>
        <dbReference type="Proteomes" id="UP000199283"/>
    </source>
</evidence>
<dbReference type="EMBL" id="FNZQ01000010">
    <property type="protein sequence ID" value="SEL80038.1"/>
    <property type="molecule type" value="Genomic_DNA"/>
</dbReference>
<evidence type="ECO:0000259" key="1">
    <source>
        <dbReference type="Pfam" id="PF18557"/>
    </source>
</evidence>
<organism evidence="2 3">
    <name type="scientific">Jannaschia helgolandensis</name>
    <dbReference type="NCBI Taxonomy" id="188906"/>
    <lineage>
        <taxon>Bacteria</taxon>
        <taxon>Pseudomonadati</taxon>
        <taxon>Pseudomonadota</taxon>
        <taxon>Alphaproteobacteria</taxon>
        <taxon>Rhodobacterales</taxon>
        <taxon>Roseobacteraceae</taxon>
        <taxon>Jannaschia</taxon>
    </lineage>
</organism>
<dbReference type="AlphaFoldDB" id="A0A1H7T5M9"/>
<keyword evidence="3" id="KW-1185">Reference proteome</keyword>
<accession>A0A1H7T5M9</accession>
<sequence>MNQKDNDSDPRIAALIDQNLKRVYSDLVQEELPDRFKDLLAILKAQDAEQAGKR</sequence>
<name>A0A1H7T5M9_9RHOB</name>
<gene>
    <name evidence="2" type="ORF">SAMN04488526_3569</name>
</gene>
<feature type="domain" description="Anti-sigma factor NepR" evidence="1">
    <location>
        <begin position="14"/>
        <end position="47"/>
    </location>
</feature>
<dbReference type="Proteomes" id="UP000199283">
    <property type="component" value="Unassembled WGS sequence"/>
</dbReference>
<evidence type="ECO:0000313" key="2">
    <source>
        <dbReference type="EMBL" id="SEL80038.1"/>
    </source>
</evidence>
<dbReference type="STRING" id="188906.SAMN04488526_3569"/>